<organism evidence="1 2">
    <name type="scientific">Parathielavia appendiculata</name>
    <dbReference type="NCBI Taxonomy" id="2587402"/>
    <lineage>
        <taxon>Eukaryota</taxon>
        <taxon>Fungi</taxon>
        <taxon>Dikarya</taxon>
        <taxon>Ascomycota</taxon>
        <taxon>Pezizomycotina</taxon>
        <taxon>Sordariomycetes</taxon>
        <taxon>Sordariomycetidae</taxon>
        <taxon>Sordariales</taxon>
        <taxon>Chaetomiaceae</taxon>
        <taxon>Parathielavia</taxon>
    </lineage>
</organism>
<reference evidence="1" key="2">
    <citation type="submission" date="2023-05" db="EMBL/GenBank/DDBJ databases">
        <authorList>
            <consortium name="Lawrence Berkeley National Laboratory"/>
            <person name="Steindorff A."/>
            <person name="Hensen N."/>
            <person name="Bonometti L."/>
            <person name="Westerberg I."/>
            <person name="Brannstrom I.O."/>
            <person name="Guillou S."/>
            <person name="Cros-Aarteil S."/>
            <person name="Calhoun S."/>
            <person name="Haridas S."/>
            <person name="Kuo A."/>
            <person name="Mondo S."/>
            <person name="Pangilinan J."/>
            <person name="Riley R."/>
            <person name="Labutti K."/>
            <person name="Andreopoulos B."/>
            <person name="Lipzen A."/>
            <person name="Chen C."/>
            <person name="Yanf M."/>
            <person name="Daum C."/>
            <person name="Ng V."/>
            <person name="Clum A."/>
            <person name="Ohm R."/>
            <person name="Martin F."/>
            <person name="Silar P."/>
            <person name="Natvig D."/>
            <person name="Lalanne C."/>
            <person name="Gautier V."/>
            <person name="Ament-Velasquez S.L."/>
            <person name="Kruys A."/>
            <person name="Hutchinson M.I."/>
            <person name="Powell A.J."/>
            <person name="Barry K."/>
            <person name="Miller A.N."/>
            <person name="Grigoriev I.V."/>
            <person name="Debuchy R."/>
            <person name="Gladieux P."/>
            <person name="Thoren M.H."/>
            <person name="Johannesson H."/>
        </authorList>
    </citation>
    <scope>NUCLEOTIDE SEQUENCE</scope>
    <source>
        <strain evidence="1">CBS 731.68</strain>
    </source>
</reference>
<dbReference type="EMBL" id="MU853224">
    <property type="protein sequence ID" value="KAK4127167.1"/>
    <property type="molecule type" value="Genomic_DNA"/>
</dbReference>
<dbReference type="PANTHER" id="PTHR46865:SF7">
    <property type="entry name" value="MONOOXYGENASE, PUTATIVE (AFU_ORTHOLOGUE AFUA_8G07040)-RELATED"/>
    <property type="match status" value="1"/>
</dbReference>
<comment type="caution">
    <text evidence="1">The sequence shown here is derived from an EMBL/GenBank/DDBJ whole genome shotgun (WGS) entry which is preliminary data.</text>
</comment>
<dbReference type="Proteomes" id="UP001302602">
    <property type="component" value="Unassembled WGS sequence"/>
</dbReference>
<name>A0AAN6U696_9PEZI</name>
<reference evidence="1" key="1">
    <citation type="journal article" date="2023" name="Mol. Phylogenet. Evol.">
        <title>Genome-scale phylogeny and comparative genomics of the fungal order Sordariales.</title>
        <authorList>
            <person name="Hensen N."/>
            <person name="Bonometti L."/>
            <person name="Westerberg I."/>
            <person name="Brannstrom I.O."/>
            <person name="Guillou S."/>
            <person name="Cros-Aarteil S."/>
            <person name="Calhoun S."/>
            <person name="Haridas S."/>
            <person name="Kuo A."/>
            <person name="Mondo S."/>
            <person name="Pangilinan J."/>
            <person name="Riley R."/>
            <person name="LaButti K."/>
            <person name="Andreopoulos B."/>
            <person name="Lipzen A."/>
            <person name="Chen C."/>
            <person name="Yan M."/>
            <person name="Daum C."/>
            <person name="Ng V."/>
            <person name="Clum A."/>
            <person name="Steindorff A."/>
            <person name="Ohm R.A."/>
            <person name="Martin F."/>
            <person name="Silar P."/>
            <person name="Natvig D.O."/>
            <person name="Lalanne C."/>
            <person name="Gautier V."/>
            <person name="Ament-Velasquez S.L."/>
            <person name="Kruys A."/>
            <person name="Hutchinson M.I."/>
            <person name="Powell A.J."/>
            <person name="Barry K."/>
            <person name="Miller A.N."/>
            <person name="Grigoriev I.V."/>
            <person name="Debuchy R."/>
            <person name="Gladieux P."/>
            <person name="Hiltunen Thoren M."/>
            <person name="Johannesson H."/>
        </authorList>
    </citation>
    <scope>NUCLEOTIDE SEQUENCE</scope>
    <source>
        <strain evidence="1">CBS 731.68</strain>
    </source>
</reference>
<evidence type="ECO:0000313" key="2">
    <source>
        <dbReference type="Proteomes" id="UP001302602"/>
    </source>
</evidence>
<dbReference type="SUPFAM" id="SSF51905">
    <property type="entry name" value="FAD/NAD(P)-binding domain"/>
    <property type="match status" value="1"/>
</dbReference>
<accession>A0AAN6U696</accession>
<dbReference type="RefSeq" id="XP_062650938.1">
    <property type="nucleotide sequence ID" value="XM_062795094.1"/>
</dbReference>
<dbReference type="PRINTS" id="PR00420">
    <property type="entry name" value="RNGMNOXGNASE"/>
</dbReference>
<proteinExistence type="predicted"/>
<sequence length="355" mass="39378">MDPVALRVLISGGGVAGSALAFWLVRQGHDIPVVEHFTSLRAFGLHIDLRGPGTEAAPEQGMQIPDFEFEIMRGNLCRLHYDAANACRTPPKYVFGTSVASFEQKDTSVNVRFEDGRTDTFDLLVNADGQWSRTRRMMLGPGIPDAVQRIPALYMAYFTVRQPMQKGEKYLTTPEEMQVLLTCNPAPDWLENVFRGNVEKDKEAFADIFRGAKWISEDILKSMWAADDFYCERLGLVKLKSWSSGHVTLVGEAAHCPTALSGMALLALLTQTPLPLRSTATNKPFRPFVKAMQEGIPERAEKQWNMTGSAFSIGVLNFMVGIASFLKVNIADLMGIRETVGDGYLPDYESMVGDK</sequence>
<protein>
    <submittedName>
        <fullName evidence="1">FAD/NAD(P)-binding domain-containing protein</fullName>
    </submittedName>
</protein>
<dbReference type="InterPro" id="IPR036188">
    <property type="entry name" value="FAD/NAD-bd_sf"/>
</dbReference>
<evidence type="ECO:0000313" key="1">
    <source>
        <dbReference type="EMBL" id="KAK4127167.1"/>
    </source>
</evidence>
<gene>
    <name evidence="1" type="ORF">N657DRAFT_661389</name>
</gene>
<dbReference type="InterPro" id="IPR051704">
    <property type="entry name" value="FAD_aromatic-hydroxylase"/>
</dbReference>
<dbReference type="AlphaFoldDB" id="A0AAN6U696"/>
<keyword evidence="2" id="KW-1185">Reference proteome</keyword>
<dbReference type="Gene3D" id="3.50.50.60">
    <property type="entry name" value="FAD/NAD(P)-binding domain"/>
    <property type="match status" value="2"/>
</dbReference>
<dbReference type="GeneID" id="87831863"/>
<dbReference type="PANTHER" id="PTHR46865">
    <property type="entry name" value="OXIDOREDUCTASE-RELATED"/>
    <property type="match status" value="1"/>
</dbReference>